<evidence type="ECO:0000256" key="2">
    <source>
        <dbReference type="SAM" id="Phobius"/>
    </source>
</evidence>
<evidence type="ECO:0000313" key="5">
    <source>
        <dbReference type="Proteomes" id="UP000570514"/>
    </source>
</evidence>
<keyword evidence="2" id="KW-0472">Membrane</keyword>
<evidence type="ECO:0000259" key="3">
    <source>
        <dbReference type="Pfam" id="PF20072"/>
    </source>
</evidence>
<evidence type="ECO:0000256" key="1">
    <source>
        <dbReference type="SAM" id="MobiDB-lite"/>
    </source>
</evidence>
<dbReference type="AlphaFoldDB" id="A0A846MXB2"/>
<proteinExistence type="predicted"/>
<feature type="region of interest" description="Disordered" evidence="1">
    <location>
        <begin position="111"/>
        <end position="146"/>
    </location>
</feature>
<dbReference type="InterPro" id="IPR045531">
    <property type="entry name" value="DUF6468"/>
</dbReference>
<feature type="compositionally biased region" description="Basic and acidic residues" evidence="1">
    <location>
        <begin position="113"/>
        <end position="132"/>
    </location>
</feature>
<evidence type="ECO:0000313" key="4">
    <source>
        <dbReference type="EMBL" id="NIK88046.1"/>
    </source>
</evidence>
<gene>
    <name evidence="4" type="ORF">FHS83_001364</name>
</gene>
<dbReference type="Pfam" id="PF20072">
    <property type="entry name" value="DUF6468"/>
    <property type="match status" value="1"/>
</dbReference>
<reference evidence="4 5" key="1">
    <citation type="submission" date="2020-03" db="EMBL/GenBank/DDBJ databases">
        <title>Genomic Encyclopedia of Type Strains, Phase IV (KMG-IV): sequencing the most valuable type-strain genomes for metagenomic binning, comparative biology and taxonomic classification.</title>
        <authorList>
            <person name="Goeker M."/>
        </authorList>
    </citation>
    <scope>NUCLEOTIDE SEQUENCE [LARGE SCALE GENOMIC DNA]</scope>
    <source>
        <strain evidence="4 5">DSM 19867</strain>
    </source>
</reference>
<protein>
    <recommendedName>
        <fullName evidence="3">DUF6468 domain-containing protein</fullName>
    </recommendedName>
</protein>
<feature type="domain" description="DUF6468" evidence="3">
    <location>
        <begin position="38"/>
        <end position="111"/>
    </location>
</feature>
<dbReference type="RefSeq" id="WP_167082154.1">
    <property type="nucleotide sequence ID" value="NZ_BAAADC010000001.1"/>
</dbReference>
<accession>A0A846MXB2</accession>
<keyword evidence="2" id="KW-1133">Transmembrane helix</keyword>
<keyword evidence="5" id="KW-1185">Reference proteome</keyword>
<feature type="compositionally biased region" description="Low complexity" evidence="1">
    <location>
        <begin position="135"/>
        <end position="146"/>
    </location>
</feature>
<comment type="caution">
    <text evidence="4">The sequence shown here is derived from an EMBL/GenBank/DDBJ whole genome shotgun (WGS) entry which is preliminary data.</text>
</comment>
<sequence length="158" mass="17015">MHMPAITLAMGLEILLSVLLALTLLYCIVLERRLASVRKGQDGLKRMIGDLNSAIANAGASLRALKMAAGEAAETLDDRLRRARALSDELSLLTNSGERIAQRIDRGVSAPRETFRDSGREMPRDFGREEPRATSSGSAAPLPSGSVMSRLSALKAVR</sequence>
<organism evidence="4 5">
    <name type="scientific">Rhizomicrobium palustre</name>
    <dbReference type="NCBI Taxonomy" id="189966"/>
    <lineage>
        <taxon>Bacteria</taxon>
        <taxon>Pseudomonadati</taxon>
        <taxon>Pseudomonadota</taxon>
        <taxon>Alphaproteobacteria</taxon>
        <taxon>Micropepsales</taxon>
        <taxon>Micropepsaceae</taxon>
        <taxon>Rhizomicrobium</taxon>
    </lineage>
</organism>
<feature type="transmembrane region" description="Helical" evidence="2">
    <location>
        <begin position="6"/>
        <end position="29"/>
    </location>
</feature>
<name>A0A846MXB2_9PROT</name>
<dbReference type="Proteomes" id="UP000570514">
    <property type="component" value="Unassembled WGS sequence"/>
</dbReference>
<keyword evidence="2" id="KW-0812">Transmembrane</keyword>
<dbReference type="EMBL" id="JAASRM010000001">
    <property type="protein sequence ID" value="NIK88046.1"/>
    <property type="molecule type" value="Genomic_DNA"/>
</dbReference>